<dbReference type="PATRIC" id="fig|46429.4.peg.3618"/>
<feature type="transmembrane region" description="Helical" evidence="1">
    <location>
        <begin position="63"/>
        <end position="80"/>
    </location>
</feature>
<name>A0A081RA57_SPHCR</name>
<keyword evidence="1" id="KW-1133">Transmembrane helix</keyword>
<evidence type="ECO:0000313" key="2">
    <source>
        <dbReference type="EMBL" id="KEQ52080.1"/>
    </source>
</evidence>
<feature type="transmembrane region" description="Helical" evidence="1">
    <location>
        <begin position="92"/>
        <end position="111"/>
    </location>
</feature>
<keyword evidence="1" id="KW-0472">Membrane</keyword>
<feature type="transmembrane region" description="Helical" evidence="1">
    <location>
        <begin position="117"/>
        <end position="134"/>
    </location>
</feature>
<keyword evidence="1" id="KW-0812">Transmembrane</keyword>
<reference evidence="2 3" key="1">
    <citation type="submission" date="2014-02" db="EMBL/GenBank/DDBJ databases">
        <title>Whole genome sequence of Sphingobium chlorophenolicum NBRC 16172.</title>
        <authorList>
            <person name="Gan H.M."/>
            <person name="Gan H.Y."/>
            <person name="Chew T.H."/>
            <person name="Savka M.A."/>
        </authorList>
    </citation>
    <scope>NUCLEOTIDE SEQUENCE [LARGE SCALE GENOMIC DNA]</scope>
    <source>
        <strain evidence="2 3">NBRC 16172</strain>
    </source>
</reference>
<organism evidence="2 3">
    <name type="scientific">Sphingobium chlorophenolicum</name>
    <dbReference type="NCBI Taxonomy" id="46429"/>
    <lineage>
        <taxon>Bacteria</taxon>
        <taxon>Pseudomonadati</taxon>
        <taxon>Pseudomonadota</taxon>
        <taxon>Alphaproteobacteria</taxon>
        <taxon>Sphingomonadales</taxon>
        <taxon>Sphingomonadaceae</taxon>
        <taxon>Sphingobium</taxon>
    </lineage>
</organism>
<dbReference type="AlphaFoldDB" id="A0A081RA57"/>
<evidence type="ECO:0000256" key="1">
    <source>
        <dbReference type="SAM" id="Phobius"/>
    </source>
</evidence>
<dbReference type="Proteomes" id="UP000028411">
    <property type="component" value="Unassembled WGS sequence"/>
</dbReference>
<accession>A0A081RA57</accession>
<sequence>MRNASTRISGLRLRLKPLCYHASRILLGLLFVASGADGFYFLATGENFIHPPTSPAGMAFEEALLATGFMWPLVKIMNLIGGASLLLSFKPAFGLAIIMPAITVITLFHLVLNPAGIAIAAVMDLTAATLAYAYRHQYAAMLA</sequence>
<dbReference type="OrthoDB" id="8161897at2"/>
<evidence type="ECO:0008006" key="4">
    <source>
        <dbReference type="Google" id="ProtNLM"/>
    </source>
</evidence>
<feature type="transmembrane region" description="Helical" evidence="1">
    <location>
        <begin position="21"/>
        <end position="43"/>
    </location>
</feature>
<protein>
    <recommendedName>
        <fullName evidence="4">DoxX family protein</fullName>
    </recommendedName>
</protein>
<dbReference type="RefSeq" id="WP_051749868.1">
    <property type="nucleotide sequence ID" value="NZ_JFHR01000052.1"/>
</dbReference>
<comment type="caution">
    <text evidence="2">The sequence shown here is derived from an EMBL/GenBank/DDBJ whole genome shotgun (WGS) entry which is preliminary data.</text>
</comment>
<proteinExistence type="predicted"/>
<dbReference type="eggNOG" id="ENOG5032DU4">
    <property type="taxonomic scope" value="Bacteria"/>
</dbReference>
<dbReference type="EMBL" id="JFHR01000052">
    <property type="protein sequence ID" value="KEQ52080.1"/>
    <property type="molecule type" value="Genomic_DNA"/>
</dbReference>
<evidence type="ECO:0000313" key="3">
    <source>
        <dbReference type="Proteomes" id="UP000028411"/>
    </source>
</evidence>
<gene>
    <name evidence="2" type="ORF">BV95_03632</name>
</gene>